<dbReference type="eggNOG" id="COG0663">
    <property type="taxonomic scope" value="Bacteria"/>
</dbReference>
<dbReference type="InterPro" id="IPR047324">
    <property type="entry name" value="LbH_gamma_CA-like"/>
</dbReference>
<evidence type="ECO:0000313" key="2">
    <source>
        <dbReference type="Proteomes" id="UP000005632"/>
    </source>
</evidence>
<dbReference type="Proteomes" id="UP000005632">
    <property type="component" value="Chromosome"/>
</dbReference>
<sequence length="169" mass="18061">MVLSLLGKKATIEENTYLAPSADIIGDVTLGKKSSVWFHATLRGDVAPIVIGEGTNIQDNVVVHVSNGIPTRIGKNVTIGHGAIIHSCTIGEGCLIGMGAIILDEAVLQEDTMVGAGALVPPGKTFPPKTLLLGNPARVIRDLTEKEIEDMHENTRHYQEMAHAMAQEY</sequence>
<dbReference type="RefSeq" id="WP_014270842.1">
    <property type="nucleotide sequence ID" value="NC_016633.1"/>
</dbReference>
<dbReference type="CDD" id="cd04645">
    <property type="entry name" value="LbH_gamma_CA_like"/>
    <property type="match status" value="1"/>
</dbReference>
<dbReference type="InterPro" id="IPR001451">
    <property type="entry name" value="Hexapep"/>
</dbReference>
<dbReference type="PANTHER" id="PTHR13061:SF29">
    <property type="entry name" value="GAMMA CARBONIC ANHYDRASE-LIKE 1, MITOCHONDRIAL-RELATED"/>
    <property type="match status" value="1"/>
</dbReference>
<organism evidence="1 2">
    <name type="scientific">Sphaerochaeta pleomorpha (strain ATCC BAA-1885 / DSM 22778 / Grapes)</name>
    <dbReference type="NCBI Taxonomy" id="158190"/>
    <lineage>
        <taxon>Bacteria</taxon>
        <taxon>Pseudomonadati</taxon>
        <taxon>Spirochaetota</taxon>
        <taxon>Spirochaetia</taxon>
        <taxon>Spirochaetales</taxon>
        <taxon>Sphaerochaetaceae</taxon>
        <taxon>Sphaerochaeta</taxon>
    </lineage>
</organism>
<proteinExistence type="predicted"/>
<dbReference type="InterPro" id="IPR011004">
    <property type="entry name" value="Trimer_LpxA-like_sf"/>
</dbReference>
<dbReference type="KEGG" id="sgp:SpiGrapes_2225"/>
<dbReference type="EMBL" id="CP003155">
    <property type="protein sequence ID" value="AEV30001.1"/>
    <property type="molecule type" value="Genomic_DNA"/>
</dbReference>
<dbReference type="Pfam" id="PF00132">
    <property type="entry name" value="Hexapep"/>
    <property type="match status" value="1"/>
</dbReference>
<dbReference type="GO" id="GO:0016740">
    <property type="term" value="F:transferase activity"/>
    <property type="evidence" value="ECO:0007669"/>
    <property type="project" value="UniProtKB-KW"/>
</dbReference>
<name>G8QS03_SPHPG</name>
<protein>
    <submittedName>
        <fullName evidence="1">Isoleucine patch superfamily enzyme, carbonic anhydrase/acetyltransferase</fullName>
    </submittedName>
</protein>
<dbReference type="OrthoDB" id="9803036at2"/>
<dbReference type="Gene3D" id="2.160.10.10">
    <property type="entry name" value="Hexapeptide repeat proteins"/>
    <property type="match status" value="1"/>
</dbReference>
<dbReference type="HOGENOM" id="CLU_064827_4_1_12"/>
<dbReference type="SUPFAM" id="SSF51161">
    <property type="entry name" value="Trimeric LpxA-like enzymes"/>
    <property type="match status" value="1"/>
</dbReference>
<dbReference type="PANTHER" id="PTHR13061">
    <property type="entry name" value="DYNACTIN SUBUNIT P25"/>
    <property type="match status" value="1"/>
</dbReference>
<keyword evidence="2" id="KW-1185">Reference proteome</keyword>
<reference evidence="1 2" key="1">
    <citation type="submission" date="2011-11" db="EMBL/GenBank/DDBJ databases">
        <title>Complete sequence of Spirochaeta sp. grapes.</title>
        <authorList>
            <consortium name="US DOE Joint Genome Institute"/>
            <person name="Lucas S."/>
            <person name="Han J."/>
            <person name="Lapidus A."/>
            <person name="Cheng J.-F."/>
            <person name="Goodwin L."/>
            <person name="Pitluck S."/>
            <person name="Peters L."/>
            <person name="Ovchinnikova G."/>
            <person name="Munk A.C."/>
            <person name="Detter J.C."/>
            <person name="Han C."/>
            <person name="Tapia R."/>
            <person name="Land M."/>
            <person name="Hauser L."/>
            <person name="Kyrpides N."/>
            <person name="Ivanova N."/>
            <person name="Pagani I."/>
            <person name="Ritalahtilisa K."/>
            <person name="Loeffler F."/>
            <person name="Woyke T."/>
        </authorList>
    </citation>
    <scope>NUCLEOTIDE SEQUENCE [LARGE SCALE GENOMIC DNA]</scope>
    <source>
        <strain evidence="2">ATCC BAA-1885 / DSM 22778 / Grapes</strain>
    </source>
</reference>
<keyword evidence="1" id="KW-0808">Transferase</keyword>
<dbReference type="InterPro" id="IPR050484">
    <property type="entry name" value="Transf_Hexapept/Carb_Anhydrase"/>
</dbReference>
<accession>G8QS03</accession>
<evidence type="ECO:0000313" key="1">
    <source>
        <dbReference type="EMBL" id="AEV30001.1"/>
    </source>
</evidence>
<dbReference type="AlphaFoldDB" id="G8QS03"/>
<gene>
    <name evidence="1" type="ordered locus">SpiGrapes_2225</name>
</gene>